<evidence type="ECO:0000313" key="2">
    <source>
        <dbReference type="EMBL" id="QHU08220.1"/>
    </source>
</evidence>
<dbReference type="AlphaFoldDB" id="A0A6C0JU42"/>
<dbReference type="EMBL" id="MN740695">
    <property type="protein sequence ID" value="QHU08220.1"/>
    <property type="molecule type" value="Genomic_DNA"/>
</dbReference>
<name>A0A6C0JU42_9ZZZZ</name>
<feature type="transmembrane region" description="Helical" evidence="1">
    <location>
        <begin position="5"/>
        <end position="24"/>
    </location>
</feature>
<accession>A0A6C0JU42</accession>
<reference evidence="2" key="1">
    <citation type="journal article" date="2020" name="Nature">
        <title>Giant virus diversity and host interactions through global metagenomics.</title>
        <authorList>
            <person name="Schulz F."/>
            <person name="Roux S."/>
            <person name="Paez-Espino D."/>
            <person name="Jungbluth S."/>
            <person name="Walsh D.A."/>
            <person name="Denef V.J."/>
            <person name="McMahon K.D."/>
            <person name="Konstantinidis K.T."/>
            <person name="Eloe-Fadrosh E.A."/>
            <person name="Kyrpides N.C."/>
            <person name="Woyke T."/>
        </authorList>
    </citation>
    <scope>NUCLEOTIDE SEQUENCE</scope>
    <source>
        <strain evidence="2">GVMAG-S-1062768-28</strain>
    </source>
</reference>
<keyword evidence="1" id="KW-0472">Membrane</keyword>
<keyword evidence="1" id="KW-0812">Transmembrane</keyword>
<evidence type="ECO:0000256" key="1">
    <source>
        <dbReference type="SAM" id="Phobius"/>
    </source>
</evidence>
<keyword evidence="1" id="KW-1133">Transmembrane helix</keyword>
<protein>
    <submittedName>
        <fullName evidence="2">Uncharacterized protein</fullName>
    </submittedName>
</protein>
<feature type="transmembrane region" description="Helical" evidence="1">
    <location>
        <begin position="44"/>
        <end position="62"/>
    </location>
</feature>
<organism evidence="2">
    <name type="scientific">viral metagenome</name>
    <dbReference type="NCBI Taxonomy" id="1070528"/>
    <lineage>
        <taxon>unclassified sequences</taxon>
        <taxon>metagenomes</taxon>
        <taxon>organismal metagenomes</taxon>
    </lineage>
</organism>
<proteinExistence type="predicted"/>
<sequence>MNKELLIKLGPALMMILFGISQMMNPEMWFKYIPTFVSSLVSPFIVMRLHASVNILLGLLLLSGWRADLIVPVVIVWFLSIIPFAFLSDWTIGLRDTAVSLGLISLFV</sequence>
<feature type="transmembrane region" description="Helical" evidence="1">
    <location>
        <begin position="69"/>
        <end position="87"/>
    </location>
</feature>